<dbReference type="InterPro" id="IPR011006">
    <property type="entry name" value="CheY-like_superfamily"/>
</dbReference>
<feature type="domain" description="Response regulatory" evidence="2">
    <location>
        <begin position="17"/>
        <end position="142"/>
    </location>
</feature>
<dbReference type="RefSeq" id="WP_148856059.1">
    <property type="nucleotide sequence ID" value="NZ_PHNJ01000001.1"/>
</dbReference>
<dbReference type="Proteomes" id="UP000766904">
    <property type="component" value="Unassembled WGS sequence"/>
</dbReference>
<protein>
    <recommendedName>
        <fullName evidence="2">Response regulatory domain-containing protein</fullName>
    </recommendedName>
</protein>
<dbReference type="Pfam" id="PF00072">
    <property type="entry name" value="Response_reg"/>
    <property type="match status" value="1"/>
</dbReference>
<evidence type="ECO:0000259" key="2">
    <source>
        <dbReference type="PROSITE" id="PS50110"/>
    </source>
</evidence>
<dbReference type="SMART" id="SM00448">
    <property type="entry name" value="REC"/>
    <property type="match status" value="1"/>
</dbReference>
<keyword evidence="1" id="KW-0597">Phosphoprotein</keyword>
<organism evidence="3 4">
    <name type="scientific">Natronococcus pandeyae</name>
    <dbReference type="NCBI Taxonomy" id="2055836"/>
    <lineage>
        <taxon>Archaea</taxon>
        <taxon>Methanobacteriati</taxon>
        <taxon>Methanobacteriota</taxon>
        <taxon>Stenosarchaea group</taxon>
        <taxon>Halobacteria</taxon>
        <taxon>Halobacteriales</taxon>
        <taxon>Natrialbaceae</taxon>
        <taxon>Natronococcus</taxon>
    </lineage>
</organism>
<dbReference type="PANTHER" id="PTHR44520:SF2">
    <property type="entry name" value="RESPONSE REGULATOR RCP1"/>
    <property type="match status" value="1"/>
</dbReference>
<evidence type="ECO:0000256" key="1">
    <source>
        <dbReference type="PROSITE-ProRule" id="PRU00169"/>
    </source>
</evidence>
<dbReference type="Gene3D" id="3.40.50.2300">
    <property type="match status" value="1"/>
</dbReference>
<evidence type="ECO:0000313" key="4">
    <source>
        <dbReference type="Proteomes" id="UP000766904"/>
    </source>
</evidence>
<dbReference type="OrthoDB" id="9652at2157"/>
<sequence>MSTYENDFSRRDAQTREILLVEDNPGDVRLLEEAMEEADISHRIHVVSNGRDALEFVRQREPYEDAPRPDLVLLDLNLPQLSGEEVLDSLKTDPDYCEIPVIMLTSSDTPENVRQAYRLGANAYLTKPVDPDAFVDIVRSIEEFWLATATLPPGQ</sequence>
<name>A0A8J8Q988_9EURY</name>
<feature type="modified residue" description="4-aspartylphosphate" evidence="1">
    <location>
        <position position="75"/>
    </location>
</feature>
<gene>
    <name evidence="3" type="ORF">CV102_01455</name>
</gene>
<dbReference type="PROSITE" id="PS50110">
    <property type="entry name" value="RESPONSE_REGULATORY"/>
    <property type="match status" value="1"/>
</dbReference>
<dbReference type="InterPro" id="IPR052893">
    <property type="entry name" value="TCS_response_regulator"/>
</dbReference>
<reference evidence="3" key="1">
    <citation type="submission" date="2017-11" db="EMBL/GenBank/DDBJ databases">
        <authorList>
            <person name="Kajale S.C."/>
            <person name="Sharma A."/>
        </authorList>
    </citation>
    <scope>NUCLEOTIDE SEQUENCE</scope>
    <source>
        <strain evidence="3">LS1_42</strain>
    </source>
</reference>
<keyword evidence="4" id="KW-1185">Reference proteome</keyword>
<proteinExistence type="predicted"/>
<comment type="caution">
    <text evidence="3">The sequence shown here is derived from an EMBL/GenBank/DDBJ whole genome shotgun (WGS) entry which is preliminary data.</text>
</comment>
<dbReference type="PANTHER" id="PTHR44520">
    <property type="entry name" value="RESPONSE REGULATOR RCP1-RELATED"/>
    <property type="match status" value="1"/>
</dbReference>
<dbReference type="GO" id="GO:0000160">
    <property type="term" value="P:phosphorelay signal transduction system"/>
    <property type="evidence" value="ECO:0007669"/>
    <property type="project" value="InterPro"/>
</dbReference>
<accession>A0A8J8Q988</accession>
<dbReference type="InterPro" id="IPR001789">
    <property type="entry name" value="Sig_transdc_resp-reg_receiver"/>
</dbReference>
<dbReference type="AlphaFoldDB" id="A0A8J8Q988"/>
<dbReference type="CDD" id="cd17557">
    <property type="entry name" value="REC_Rcp-like"/>
    <property type="match status" value="1"/>
</dbReference>
<dbReference type="SUPFAM" id="SSF52172">
    <property type="entry name" value="CheY-like"/>
    <property type="match status" value="1"/>
</dbReference>
<dbReference type="EMBL" id="PHNJ01000001">
    <property type="protein sequence ID" value="TYL40274.1"/>
    <property type="molecule type" value="Genomic_DNA"/>
</dbReference>
<evidence type="ECO:0000313" key="3">
    <source>
        <dbReference type="EMBL" id="TYL40274.1"/>
    </source>
</evidence>